<gene>
    <name evidence="4" type="ORF">M378DRAFT_188054</name>
</gene>
<feature type="compositionally biased region" description="Basic and acidic residues" evidence="3">
    <location>
        <begin position="36"/>
        <end position="52"/>
    </location>
</feature>
<dbReference type="Gene3D" id="2.130.10.10">
    <property type="entry name" value="YVTN repeat-like/Quinoprotein amine dehydrogenase"/>
    <property type="match status" value="1"/>
</dbReference>
<dbReference type="SUPFAM" id="SSF50978">
    <property type="entry name" value="WD40 repeat-like"/>
    <property type="match status" value="1"/>
</dbReference>
<name>A0A0C2WCN4_AMAMK</name>
<evidence type="ECO:0000256" key="2">
    <source>
        <dbReference type="ARBA" id="ARBA00022737"/>
    </source>
</evidence>
<evidence type="ECO:0000256" key="1">
    <source>
        <dbReference type="ARBA" id="ARBA00022574"/>
    </source>
</evidence>
<evidence type="ECO:0000313" key="5">
    <source>
        <dbReference type="Proteomes" id="UP000054549"/>
    </source>
</evidence>
<reference evidence="4 5" key="1">
    <citation type="submission" date="2014-04" db="EMBL/GenBank/DDBJ databases">
        <title>Evolutionary Origins and Diversification of the Mycorrhizal Mutualists.</title>
        <authorList>
            <consortium name="DOE Joint Genome Institute"/>
            <consortium name="Mycorrhizal Genomics Consortium"/>
            <person name="Kohler A."/>
            <person name="Kuo A."/>
            <person name="Nagy L.G."/>
            <person name="Floudas D."/>
            <person name="Copeland A."/>
            <person name="Barry K.W."/>
            <person name="Cichocki N."/>
            <person name="Veneault-Fourrey C."/>
            <person name="LaButti K."/>
            <person name="Lindquist E.A."/>
            <person name="Lipzen A."/>
            <person name="Lundell T."/>
            <person name="Morin E."/>
            <person name="Murat C."/>
            <person name="Riley R."/>
            <person name="Ohm R."/>
            <person name="Sun H."/>
            <person name="Tunlid A."/>
            <person name="Henrissat B."/>
            <person name="Grigoriev I.V."/>
            <person name="Hibbett D.S."/>
            <person name="Martin F."/>
        </authorList>
    </citation>
    <scope>NUCLEOTIDE SEQUENCE [LARGE SCALE GENOMIC DNA]</scope>
    <source>
        <strain evidence="4 5">Koide BX008</strain>
    </source>
</reference>
<feature type="region of interest" description="Disordered" evidence="3">
    <location>
        <begin position="23"/>
        <end position="53"/>
    </location>
</feature>
<dbReference type="AlphaFoldDB" id="A0A0C2WCN4"/>
<dbReference type="InterPro" id="IPR015943">
    <property type="entry name" value="WD40/YVTN_repeat-like_dom_sf"/>
</dbReference>
<keyword evidence="1" id="KW-0853">WD repeat</keyword>
<dbReference type="STRING" id="946122.A0A0C2WCN4"/>
<accession>A0A0C2WCN4</accession>
<dbReference type="InterPro" id="IPR052254">
    <property type="entry name" value="CUL4-DDB1_E3_ligase_receptor"/>
</dbReference>
<dbReference type="PANTHER" id="PTHR44472:SF1">
    <property type="entry name" value="DDB1 AND CUL4 ASSOCIATED FACTOR 4"/>
    <property type="match status" value="1"/>
</dbReference>
<evidence type="ECO:0000256" key="3">
    <source>
        <dbReference type="SAM" id="MobiDB-lite"/>
    </source>
</evidence>
<keyword evidence="5" id="KW-1185">Reference proteome</keyword>
<proteinExistence type="predicted"/>
<dbReference type="GO" id="GO:0080008">
    <property type="term" value="C:Cul4-RING E3 ubiquitin ligase complex"/>
    <property type="evidence" value="ECO:0007669"/>
    <property type="project" value="TreeGrafter"/>
</dbReference>
<dbReference type="EMBL" id="KN818323">
    <property type="protein sequence ID" value="KIL59042.1"/>
    <property type="molecule type" value="Genomic_DNA"/>
</dbReference>
<dbReference type="PANTHER" id="PTHR44472">
    <property type="entry name" value="DDB1- AND CUL4-ASSOCIATED FACTOR 4-RELATED"/>
    <property type="match status" value="1"/>
</dbReference>
<dbReference type="InParanoid" id="A0A0C2WCN4"/>
<organism evidence="4 5">
    <name type="scientific">Amanita muscaria (strain Koide BX008)</name>
    <dbReference type="NCBI Taxonomy" id="946122"/>
    <lineage>
        <taxon>Eukaryota</taxon>
        <taxon>Fungi</taxon>
        <taxon>Dikarya</taxon>
        <taxon>Basidiomycota</taxon>
        <taxon>Agaricomycotina</taxon>
        <taxon>Agaricomycetes</taxon>
        <taxon>Agaricomycetidae</taxon>
        <taxon>Agaricales</taxon>
        <taxon>Pluteineae</taxon>
        <taxon>Amanitaceae</taxon>
        <taxon>Amanita</taxon>
    </lineage>
</organism>
<dbReference type="Pfam" id="PF23761">
    <property type="entry name" value="Beta-prop_DCAF4"/>
    <property type="match status" value="1"/>
</dbReference>
<feature type="region of interest" description="Disordered" evidence="3">
    <location>
        <begin position="364"/>
        <end position="391"/>
    </location>
</feature>
<evidence type="ECO:0000313" key="4">
    <source>
        <dbReference type="EMBL" id="KIL59042.1"/>
    </source>
</evidence>
<dbReference type="HOGENOM" id="CLU_049928_0_0_1"/>
<keyword evidence="2" id="KW-0677">Repeat</keyword>
<protein>
    <submittedName>
        <fullName evidence="4">Uncharacterized protein</fullName>
    </submittedName>
</protein>
<dbReference type="Proteomes" id="UP000054549">
    <property type="component" value="Unassembled WGS sequence"/>
</dbReference>
<dbReference type="InterPro" id="IPR036322">
    <property type="entry name" value="WD40_repeat_dom_sf"/>
</dbReference>
<dbReference type="OrthoDB" id="128867at2759"/>
<sequence length="436" mass="49787">MPPPLQLPGFYWDEDKNRYFPLSSRPAVPVSSTSRVEVKPETEHDTQNHHPPPDPWYSFQALWSSQDVMLRHRKAKEILSSHYARTSRCKHSWIPTSGRIRAFNTTSFNGSQRRFIGDDQGWLYACMSPEVEEQDMITDVWLPDLSLHPGSEITSICISGSKCIATCLGPSARISVQDLNVVGRISLITVKNVHDIWTAHLEGNSLVIGADKRAVYLHDFDTTTQLKYLETQSDVFAIYQRDNMVYTGSRNGSITRFDLRLKTCGQKLFDHRFTGRARSPVLHLGIVSEYQLLTSQMDGELALYDLRFPRLVEPLVSFRGHVNTHRRRLGIAVDPNEQFLFAAGEDCRIRGWSLNMGIPIEPPPIPDNEEKMASSSSITSEPDELERRRNNPFRAVFPNPVTAMQVTIERKGVCLWAVNDEDLYRYHLGQQDDWIT</sequence>